<comment type="catalytic activity">
    <reaction evidence="16">
        <text>1D-myo-inositol 1,2,5,6-tetrakisphosphate + H2O = 1D-myo-inositol 1,2,6-trisphosphate + phosphate</text>
        <dbReference type="Rhea" id="RHEA:77119"/>
        <dbReference type="ChEBI" id="CHEBI:15377"/>
        <dbReference type="ChEBI" id="CHEBI:43474"/>
        <dbReference type="ChEBI" id="CHEBI:195535"/>
        <dbReference type="ChEBI" id="CHEBI:195537"/>
        <dbReference type="EC" id="3.1.3.62"/>
    </reaction>
    <physiologicalReaction direction="left-to-right" evidence="16">
        <dbReference type="Rhea" id="RHEA:77120"/>
    </physiologicalReaction>
</comment>
<feature type="region of interest" description="Disordered" evidence="21">
    <location>
        <begin position="1020"/>
        <end position="1146"/>
    </location>
</feature>
<proteinExistence type="inferred from homology"/>
<feature type="compositionally biased region" description="Low complexity" evidence="21">
    <location>
        <begin position="1095"/>
        <end position="1107"/>
    </location>
</feature>
<evidence type="ECO:0000256" key="14">
    <source>
        <dbReference type="ARBA" id="ARBA00023180"/>
    </source>
</evidence>
<evidence type="ECO:0000256" key="12">
    <source>
        <dbReference type="ARBA" id="ARBA00022833"/>
    </source>
</evidence>
<gene>
    <name evidence="24" type="ORF">ALC62_03986</name>
</gene>
<accession>A0A195CX09</accession>
<evidence type="ECO:0000256" key="22">
    <source>
        <dbReference type="SAM" id="SignalP"/>
    </source>
</evidence>
<dbReference type="EMBL" id="KQ977171">
    <property type="protein sequence ID" value="KYN05185.1"/>
    <property type="molecule type" value="Genomic_DNA"/>
</dbReference>
<comment type="similarity">
    <text evidence="2">Belongs to the histidine acid phosphatase family. MINPP1 subfamily.</text>
</comment>
<dbReference type="CDD" id="cd07061">
    <property type="entry name" value="HP_HAP_like"/>
    <property type="match status" value="2"/>
</dbReference>
<evidence type="ECO:0000259" key="23">
    <source>
        <dbReference type="PROSITE" id="PS50115"/>
    </source>
</evidence>
<protein>
    <recommendedName>
        <fullName evidence="5">Multiple inositol polyphosphate phosphatase 1</fullName>
        <ecNumber evidence="4">3.1.3.62</ecNumber>
        <ecNumber evidence="3">3.1.3.80</ecNumber>
    </recommendedName>
    <alternativeName>
        <fullName evidence="15">2,3-bisphosphoglycerate 3-phosphatase</fullName>
    </alternativeName>
</protein>
<dbReference type="Pfam" id="PF00328">
    <property type="entry name" value="His_Phos_2"/>
    <property type="match status" value="2"/>
</dbReference>
<evidence type="ECO:0000256" key="3">
    <source>
        <dbReference type="ARBA" id="ARBA00012976"/>
    </source>
</evidence>
<dbReference type="InterPro" id="IPR038508">
    <property type="entry name" value="ArfGAP_dom_sf"/>
</dbReference>
<evidence type="ECO:0000256" key="19">
    <source>
        <dbReference type="ARBA" id="ARBA00043832"/>
    </source>
</evidence>
<evidence type="ECO:0000313" key="25">
    <source>
        <dbReference type="Proteomes" id="UP000078542"/>
    </source>
</evidence>
<keyword evidence="14" id="KW-0325">Glycoprotein</keyword>
<keyword evidence="10 20" id="KW-0863">Zinc-finger</keyword>
<comment type="catalytic activity">
    <reaction evidence="18">
        <text>1D-myo-inositol hexakisphosphate + H2O = 1D-myo-inositol 1,2,4,5,6-pentakisphosphate + phosphate</text>
        <dbReference type="Rhea" id="RHEA:16989"/>
        <dbReference type="ChEBI" id="CHEBI:15377"/>
        <dbReference type="ChEBI" id="CHEBI:43474"/>
        <dbReference type="ChEBI" id="CHEBI:57798"/>
        <dbReference type="ChEBI" id="CHEBI:58130"/>
        <dbReference type="EC" id="3.1.3.62"/>
    </reaction>
    <physiologicalReaction direction="left-to-right" evidence="18">
        <dbReference type="Rhea" id="RHEA:16990"/>
    </physiologicalReaction>
</comment>
<dbReference type="SUPFAM" id="SSF53254">
    <property type="entry name" value="Phosphoglycerate mutase-like"/>
    <property type="match status" value="3"/>
</dbReference>
<dbReference type="Gene3D" id="3.40.50.1240">
    <property type="entry name" value="Phosphoglycerate mutase-like"/>
    <property type="match status" value="2"/>
</dbReference>
<dbReference type="PANTHER" id="PTHR20963">
    <property type="entry name" value="MULTIPLE INOSITOL POLYPHOSPHATE PHOSPHATASE-RELATED"/>
    <property type="match status" value="1"/>
</dbReference>
<keyword evidence="25" id="KW-1185">Reference proteome</keyword>
<feature type="signal peptide" evidence="22">
    <location>
        <begin position="1"/>
        <end position="20"/>
    </location>
</feature>
<dbReference type="GO" id="GO:0008270">
    <property type="term" value="F:zinc ion binding"/>
    <property type="evidence" value="ECO:0007669"/>
    <property type="project" value="UniProtKB-KW"/>
</dbReference>
<dbReference type="Pfam" id="PF01412">
    <property type="entry name" value="ArfGap"/>
    <property type="match status" value="1"/>
</dbReference>
<keyword evidence="13" id="KW-0472">Membrane</keyword>
<feature type="compositionally biased region" description="Polar residues" evidence="21">
    <location>
        <begin position="1027"/>
        <end position="1059"/>
    </location>
</feature>
<dbReference type="PANTHER" id="PTHR20963:SF8">
    <property type="entry name" value="MULTIPLE INOSITOL POLYPHOSPHATE PHOSPHATASE 1"/>
    <property type="match status" value="1"/>
</dbReference>
<dbReference type="EC" id="3.1.3.62" evidence="4"/>
<dbReference type="FunFam" id="1.10.220.150:FF:000014">
    <property type="entry name" value="ADP-ribosylation factor GTPase-activating protein"/>
    <property type="match status" value="1"/>
</dbReference>
<dbReference type="STRING" id="456900.A0A195CX09"/>
<dbReference type="EC" id="3.1.3.80" evidence="3"/>
<comment type="catalytic activity">
    <reaction evidence="17">
        <text>1D-myo-inositol 1,2,4,5,6-pentakisphosphate + H2O = 1D-myo-inositol 1,2,5,6-tetrakisphosphate + phosphate</text>
        <dbReference type="Rhea" id="RHEA:77115"/>
        <dbReference type="ChEBI" id="CHEBI:15377"/>
        <dbReference type="ChEBI" id="CHEBI:43474"/>
        <dbReference type="ChEBI" id="CHEBI:57798"/>
        <dbReference type="ChEBI" id="CHEBI:195535"/>
        <dbReference type="EC" id="3.1.3.62"/>
    </reaction>
    <physiologicalReaction direction="left-to-right" evidence="17">
        <dbReference type="Rhea" id="RHEA:77116"/>
    </physiologicalReaction>
</comment>
<dbReference type="GO" id="GO:0005886">
    <property type="term" value="C:plasma membrane"/>
    <property type="evidence" value="ECO:0007669"/>
    <property type="project" value="UniProtKB-SubCell"/>
</dbReference>
<evidence type="ECO:0000256" key="17">
    <source>
        <dbReference type="ARBA" id="ARBA00043671"/>
    </source>
</evidence>
<dbReference type="InterPro" id="IPR001164">
    <property type="entry name" value="ArfGAP_dom"/>
</dbReference>
<dbReference type="GO" id="GO:0005096">
    <property type="term" value="F:GTPase activator activity"/>
    <property type="evidence" value="ECO:0007669"/>
    <property type="project" value="UniProtKB-KW"/>
</dbReference>
<evidence type="ECO:0000256" key="21">
    <source>
        <dbReference type="SAM" id="MobiDB-lite"/>
    </source>
</evidence>
<evidence type="ECO:0000313" key="24">
    <source>
        <dbReference type="EMBL" id="KYN05185.1"/>
    </source>
</evidence>
<name>A0A195CX09_9HYME</name>
<evidence type="ECO:0000256" key="9">
    <source>
        <dbReference type="ARBA" id="ARBA00022729"/>
    </source>
</evidence>
<keyword evidence="7" id="KW-1003">Cell membrane</keyword>
<organism evidence="24 25">
    <name type="scientific">Cyphomyrmex costatus</name>
    <dbReference type="NCBI Taxonomy" id="456900"/>
    <lineage>
        <taxon>Eukaryota</taxon>
        <taxon>Metazoa</taxon>
        <taxon>Ecdysozoa</taxon>
        <taxon>Arthropoda</taxon>
        <taxon>Hexapoda</taxon>
        <taxon>Insecta</taxon>
        <taxon>Pterygota</taxon>
        <taxon>Neoptera</taxon>
        <taxon>Endopterygota</taxon>
        <taxon>Hymenoptera</taxon>
        <taxon>Apocrita</taxon>
        <taxon>Aculeata</taxon>
        <taxon>Formicoidea</taxon>
        <taxon>Formicidae</taxon>
        <taxon>Myrmicinae</taxon>
        <taxon>Cyphomyrmex</taxon>
    </lineage>
</organism>
<keyword evidence="12" id="KW-0862">Zinc</keyword>
<sequence length="1146" mass="131071">MYRKLFPIIVICLAKSAVLGNPVSCHSENRSFYPYTGSKTPYSYVHNGTEGTMTLTNCEPTQIWMLVRHGTRYPGESIIAQILNLTHIRNQIITSNVFETYDIFLFYDACRFERTLYLDKPSPWCDVFTDDEMQVLEYEEDLFYYYNSGPGDKINSQLGCYLIRDIVDHFTKLETNGDEPKGVFYFTHSQMMVLFLTAMGIAQNPMPLTATNFRDMNHRKWRISQLIPFAANFAAIFHRCNSSDAPFKVAFYLNENPLTIEGCDNGVCDWIQLKEKLGIIAANCSMEVCQKILSGDFHCIMSALLVLLVASFLASPSVHVLARDVDFCFADEDNPYLYMATKTAYHFVHGGKTRFQTVPHCRPVQIWMLAAHGTRCPTMHEIDKIVSLANLKEQILQNHEERREGHMCNRDLDNLRKWKPDEYLSSQRAEVLTPQGVEDMKLLARRLQSNFPELLQPNFYNITSANYKFRATEARDSMTSFMEGLFGSRSAVLPEESSFNDTLLTAYKTCGVWKNEEKEGSFENMERSKFENGPEFQNLLKNVSRRIGFLYNISADKIDAMYDACRYQKAWSVTELSPWCAVFSKEELRILEYREDLDYYYKAGYGRDINTRLGCPLLHDMMRHFWNIARDEMTGEPAGIFYFSDIVSLQNLVTTMGINEDQTRLTAYNYKEMARRQWRTSIISSFAANLIAVFYKCNDSNNRNKVMFYLGEKPVRYEGCQVGLCDWEFLKSKFGQLASNCKLDVCWNTNGATSSFPNSIAILLACFIVLVRLGYRQLAFDKCFECDSHNPQWVSVTYGIWICLECSGKHRGLGVHLSFVRSISMDKWKDVELEKMKVGGNRKAREFFESQPDWDESMSISQRYNTKAAALYRDKIATLARGEPWSPSNSMAKDFQPSTFIKNKQDYSYQNDSYQNMDSNNLKMQTESFFVKKQNENANRPDHIPPNQGGKYGGFGYQMDPPPKSSSQELFDTAVSSLASGWSIFSSSASKIASKATENAIKIGGLATQKASVGDITRRGGWGDIAGTNSAEQQRQYDSTDRYQYSSDTYQNSDLISNRSNEKSSLVRSSSSKSNISTGDSSNTSNCDWDWGNDTKQTSSKTTVTSKRQPKAEKREESLINFETDNKAQQNWNSKTEDDAWEILNN</sequence>
<dbReference type="InterPro" id="IPR000560">
    <property type="entry name" value="His_Pase_clade-2"/>
</dbReference>
<comment type="catalytic activity">
    <reaction evidence="19">
        <text>(2R)-2,3-bisphosphoglycerate + H2O = (2R)-2-phosphoglycerate + phosphate</text>
        <dbReference type="Rhea" id="RHEA:27381"/>
        <dbReference type="ChEBI" id="CHEBI:15377"/>
        <dbReference type="ChEBI" id="CHEBI:43474"/>
        <dbReference type="ChEBI" id="CHEBI:58248"/>
        <dbReference type="ChEBI" id="CHEBI:58289"/>
        <dbReference type="EC" id="3.1.3.80"/>
    </reaction>
    <physiologicalReaction direction="left-to-right" evidence="19">
        <dbReference type="Rhea" id="RHEA:27382"/>
    </physiologicalReaction>
</comment>
<keyword evidence="11" id="KW-0378">Hydrolase</keyword>
<evidence type="ECO:0000256" key="7">
    <source>
        <dbReference type="ARBA" id="ARBA00022475"/>
    </source>
</evidence>
<feature type="compositionally biased region" description="Polar residues" evidence="21">
    <location>
        <begin position="1121"/>
        <end position="1134"/>
    </location>
</feature>
<keyword evidence="9 22" id="KW-0732">Signal</keyword>
<dbReference type="GO" id="GO:0003993">
    <property type="term" value="F:acid phosphatase activity"/>
    <property type="evidence" value="ECO:0007669"/>
    <property type="project" value="TreeGrafter"/>
</dbReference>
<evidence type="ECO:0000256" key="20">
    <source>
        <dbReference type="PROSITE-ProRule" id="PRU00288"/>
    </source>
</evidence>
<evidence type="ECO:0000256" key="5">
    <source>
        <dbReference type="ARBA" id="ARBA00018097"/>
    </source>
</evidence>
<comment type="subcellular location">
    <subcellularLocation>
        <location evidence="1">Cell membrane</location>
    </subcellularLocation>
</comment>
<evidence type="ECO:0000256" key="18">
    <source>
        <dbReference type="ARBA" id="ARBA00043691"/>
    </source>
</evidence>
<dbReference type="PROSITE" id="PS50115">
    <property type="entry name" value="ARFGAP"/>
    <property type="match status" value="1"/>
</dbReference>
<feature type="chain" id="PRO_5008270212" description="Multiple inositol polyphosphate phosphatase 1" evidence="22">
    <location>
        <begin position="21"/>
        <end position="1146"/>
    </location>
</feature>
<dbReference type="GO" id="GO:0034417">
    <property type="term" value="F:bisphosphoglycerate 3-phosphatase activity"/>
    <property type="evidence" value="ECO:0007669"/>
    <property type="project" value="UniProtKB-EC"/>
</dbReference>
<dbReference type="FunFam" id="3.40.50.1240:FF:000014">
    <property type="entry name" value="Multiple inositol polyphosphate phosphatase 1"/>
    <property type="match status" value="1"/>
</dbReference>
<dbReference type="InterPro" id="IPR037278">
    <property type="entry name" value="ARFGAP/RecO"/>
</dbReference>
<dbReference type="Proteomes" id="UP000078542">
    <property type="component" value="Unassembled WGS sequence"/>
</dbReference>
<dbReference type="SUPFAM" id="SSF57863">
    <property type="entry name" value="ArfGap/RecO-like zinc finger"/>
    <property type="match status" value="1"/>
</dbReference>
<dbReference type="AlphaFoldDB" id="A0A195CX09"/>
<evidence type="ECO:0000256" key="16">
    <source>
        <dbReference type="ARBA" id="ARBA00043668"/>
    </source>
</evidence>
<feature type="domain" description="Arf-GAP" evidence="23">
    <location>
        <begin position="781"/>
        <end position="885"/>
    </location>
</feature>
<evidence type="ECO:0000256" key="1">
    <source>
        <dbReference type="ARBA" id="ARBA00004236"/>
    </source>
</evidence>
<evidence type="ECO:0000256" key="10">
    <source>
        <dbReference type="ARBA" id="ARBA00022771"/>
    </source>
</evidence>
<dbReference type="SMART" id="SM00105">
    <property type="entry name" value="ArfGap"/>
    <property type="match status" value="1"/>
</dbReference>
<dbReference type="CDD" id="cd08830">
    <property type="entry name" value="ArfGap_ArfGap1"/>
    <property type="match status" value="1"/>
</dbReference>
<evidence type="ECO:0000256" key="15">
    <source>
        <dbReference type="ARBA" id="ARBA00031642"/>
    </source>
</evidence>
<evidence type="ECO:0000256" key="4">
    <source>
        <dbReference type="ARBA" id="ARBA00013040"/>
    </source>
</evidence>
<dbReference type="PRINTS" id="PR00405">
    <property type="entry name" value="REVINTRACTNG"/>
</dbReference>
<reference evidence="24 25" key="1">
    <citation type="submission" date="2016-03" db="EMBL/GenBank/DDBJ databases">
        <title>Cyphomyrmex costatus WGS genome.</title>
        <authorList>
            <person name="Nygaard S."/>
            <person name="Hu H."/>
            <person name="Boomsma J."/>
            <person name="Zhang G."/>
        </authorList>
    </citation>
    <scope>NUCLEOTIDE SEQUENCE [LARGE SCALE GENOMIC DNA]</scope>
    <source>
        <strain evidence="24">MS0001</strain>
        <tissue evidence="24">Whole body</tissue>
    </source>
</reference>
<evidence type="ECO:0000256" key="13">
    <source>
        <dbReference type="ARBA" id="ARBA00023136"/>
    </source>
</evidence>
<dbReference type="Gene3D" id="1.10.220.150">
    <property type="entry name" value="Arf GTPase activating protein"/>
    <property type="match status" value="1"/>
</dbReference>
<evidence type="ECO:0000256" key="11">
    <source>
        <dbReference type="ARBA" id="ARBA00022801"/>
    </source>
</evidence>
<evidence type="ECO:0000256" key="6">
    <source>
        <dbReference type="ARBA" id="ARBA00022468"/>
    </source>
</evidence>
<dbReference type="GO" id="GO:0052745">
    <property type="term" value="F:inositol phosphate phosphatase activity"/>
    <property type="evidence" value="ECO:0007669"/>
    <property type="project" value="TreeGrafter"/>
</dbReference>
<keyword evidence="6" id="KW-0343">GTPase activation</keyword>
<feature type="compositionally biased region" description="Low complexity" evidence="21">
    <location>
        <begin position="1064"/>
        <end position="1082"/>
    </location>
</feature>
<dbReference type="InterPro" id="IPR029033">
    <property type="entry name" value="His_PPase_superfam"/>
</dbReference>
<evidence type="ECO:0000256" key="2">
    <source>
        <dbReference type="ARBA" id="ARBA00008422"/>
    </source>
</evidence>
<keyword evidence="8" id="KW-0479">Metal-binding</keyword>
<evidence type="ECO:0000256" key="8">
    <source>
        <dbReference type="ARBA" id="ARBA00022723"/>
    </source>
</evidence>